<evidence type="ECO:0000313" key="3">
    <source>
        <dbReference type="Proteomes" id="UP001054837"/>
    </source>
</evidence>
<dbReference type="GO" id="GO:0005829">
    <property type="term" value="C:cytosol"/>
    <property type="evidence" value="ECO:0007669"/>
    <property type="project" value="TreeGrafter"/>
</dbReference>
<organism evidence="2 3">
    <name type="scientific">Caerostris darwini</name>
    <dbReference type="NCBI Taxonomy" id="1538125"/>
    <lineage>
        <taxon>Eukaryota</taxon>
        <taxon>Metazoa</taxon>
        <taxon>Ecdysozoa</taxon>
        <taxon>Arthropoda</taxon>
        <taxon>Chelicerata</taxon>
        <taxon>Arachnida</taxon>
        <taxon>Araneae</taxon>
        <taxon>Araneomorphae</taxon>
        <taxon>Entelegynae</taxon>
        <taxon>Araneoidea</taxon>
        <taxon>Araneidae</taxon>
        <taxon>Caerostris</taxon>
    </lineage>
</organism>
<dbReference type="Proteomes" id="UP001054837">
    <property type="component" value="Unassembled WGS sequence"/>
</dbReference>
<dbReference type="InterPro" id="IPR014768">
    <property type="entry name" value="GBD/FH3_dom"/>
</dbReference>
<sequence length="267" mass="29954">MSAADYVFYLRRHLVSERRRNDPTVGHPGDETLSIGIPRLSFLLRRLEEDIQSSYLSFLEEFISDIHEGTGCLLNILRTCQERQKGAGLFTYATCSRAKQNLINKGTIDEFYCLLCLKACSKCPAAVDKISCHKTGLSTIASCITSSHMKSRIVAIELLTVVCRAPEFGNSRVLEAMTTVRILFGESVRFKFLVSVLNSNITSTSGLEHEPRNNYPLIARSLPVEQRPKNLHLPTNPSQPVLSSLGYLWLCCSEHPPWGMLMNDSDR</sequence>
<dbReference type="GO" id="GO:0030866">
    <property type="term" value="P:cortical actin cytoskeleton organization"/>
    <property type="evidence" value="ECO:0007669"/>
    <property type="project" value="TreeGrafter"/>
</dbReference>
<dbReference type="EMBL" id="BPLQ01007213">
    <property type="protein sequence ID" value="GIY28737.1"/>
    <property type="molecule type" value="Genomic_DNA"/>
</dbReference>
<feature type="domain" description="GBD/FH3" evidence="1">
    <location>
        <begin position="1"/>
        <end position="267"/>
    </location>
</feature>
<accession>A0AAV4S8K5</accession>
<evidence type="ECO:0000313" key="2">
    <source>
        <dbReference type="EMBL" id="GIY28737.1"/>
    </source>
</evidence>
<dbReference type="GO" id="GO:0051015">
    <property type="term" value="F:actin filament binding"/>
    <property type="evidence" value="ECO:0007669"/>
    <property type="project" value="TreeGrafter"/>
</dbReference>
<protein>
    <recommendedName>
        <fullName evidence="1">GBD/FH3 domain-containing protein</fullName>
    </recommendedName>
</protein>
<dbReference type="GO" id="GO:0016477">
    <property type="term" value="P:cell migration"/>
    <property type="evidence" value="ECO:0007669"/>
    <property type="project" value="TreeGrafter"/>
</dbReference>
<dbReference type="InterPro" id="IPR043592">
    <property type="entry name" value="FMNL_animal"/>
</dbReference>
<dbReference type="GO" id="GO:0031267">
    <property type="term" value="F:small GTPase binding"/>
    <property type="evidence" value="ECO:0007669"/>
    <property type="project" value="InterPro"/>
</dbReference>
<dbReference type="PANTHER" id="PTHR45857:SF9">
    <property type="entry name" value="MULTIPLE WING HAIRS, ISOFORM C"/>
    <property type="match status" value="1"/>
</dbReference>
<proteinExistence type="predicted"/>
<reference evidence="2 3" key="1">
    <citation type="submission" date="2021-06" db="EMBL/GenBank/DDBJ databases">
        <title>Caerostris darwini draft genome.</title>
        <authorList>
            <person name="Kono N."/>
            <person name="Arakawa K."/>
        </authorList>
    </citation>
    <scope>NUCLEOTIDE SEQUENCE [LARGE SCALE GENOMIC DNA]</scope>
</reference>
<evidence type="ECO:0000259" key="1">
    <source>
        <dbReference type="PROSITE" id="PS51232"/>
    </source>
</evidence>
<dbReference type="PROSITE" id="PS51232">
    <property type="entry name" value="GBD_FH3"/>
    <property type="match status" value="1"/>
</dbReference>
<comment type="caution">
    <text evidence="2">The sequence shown here is derived from an EMBL/GenBank/DDBJ whole genome shotgun (WGS) entry which is preliminary data.</text>
</comment>
<dbReference type="Pfam" id="PF06371">
    <property type="entry name" value="Drf_GBD"/>
    <property type="match status" value="1"/>
</dbReference>
<dbReference type="PANTHER" id="PTHR45857">
    <property type="entry name" value="FORMIN-LIKE PROTEIN"/>
    <property type="match status" value="1"/>
</dbReference>
<dbReference type="InterPro" id="IPR010473">
    <property type="entry name" value="GTPase-bd"/>
</dbReference>
<dbReference type="AlphaFoldDB" id="A0AAV4S8K5"/>
<gene>
    <name evidence="2" type="primary">AVEN_8353_1</name>
    <name evidence="2" type="ORF">CDAR_375681</name>
</gene>
<keyword evidence="3" id="KW-1185">Reference proteome</keyword>
<dbReference type="InterPro" id="IPR011989">
    <property type="entry name" value="ARM-like"/>
</dbReference>
<dbReference type="Gene3D" id="1.25.10.10">
    <property type="entry name" value="Leucine-rich Repeat Variant"/>
    <property type="match status" value="1"/>
</dbReference>
<dbReference type="SUPFAM" id="SSF48371">
    <property type="entry name" value="ARM repeat"/>
    <property type="match status" value="1"/>
</dbReference>
<dbReference type="SMART" id="SM01140">
    <property type="entry name" value="Drf_GBD"/>
    <property type="match status" value="1"/>
</dbReference>
<dbReference type="InterPro" id="IPR016024">
    <property type="entry name" value="ARM-type_fold"/>
</dbReference>
<dbReference type="GO" id="GO:0008360">
    <property type="term" value="P:regulation of cell shape"/>
    <property type="evidence" value="ECO:0007669"/>
    <property type="project" value="TreeGrafter"/>
</dbReference>
<name>A0AAV4S8K5_9ARAC</name>